<comment type="catalytic activity">
    <reaction evidence="8">
        <text>L-histidyl-[protein] + UTP = N(tele)-(5'-uridylyl)-L-histidyl-[protein] + diphosphate</text>
        <dbReference type="Rhea" id="RHEA:83891"/>
        <dbReference type="Rhea" id="RHEA-COMP:9745"/>
        <dbReference type="Rhea" id="RHEA-COMP:20239"/>
        <dbReference type="ChEBI" id="CHEBI:29979"/>
        <dbReference type="ChEBI" id="CHEBI:33019"/>
        <dbReference type="ChEBI" id="CHEBI:46398"/>
        <dbReference type="ChEBI" id="CHEBI:233474"/>
    </reaction>
</comment>
<dbReference type="GO" id="GO:0000287">
    <property type="term" value="F:magnesium ion binding"/>
    <property type="evidence" value="ECO:0007669"/>
    <property type="project" value="UniProtKB-UniRule"/>
</dbReference>
<comment type="catalytic activity">
    <reaction evidence="8">
        <text>L-seryl-[protein] + UTP = O-(5'-uridylyl)-L-seryl-[protein] + diphosphate</text>
        <dbReference type="Rhea" id="RHEA:64604"/>
        <dbReference type="Rhea" id="RHEA-COMP:9863"/>
        <dbReference type="Rhea" id="RHEA-COMP:16635"/>
        <dbReference type="ChEBI" id="CHEBI:29999"/>
        <dbReference type="ChEBI" id="CHEBI:33019"/>
        <dbReference type="ChEBI" id="CHEBI:46398"/>
        <dbReference type="ChEBI" id="CHEBI:156051"/>
    </reaction>
</comment>
<evidence type="ECO:0000256" key="2">
    <source>
        <dbReference type="ARBA" id="ARBA00022679"/>
    </source>
</evidence>
<dbReference type="OrthoDB" id="9776281at2"/>
<feature type="binding site" evidence="8">
    <location>
        <position position="174"/>
    </location>
    <ligand>
        <name>ATP</name>
        <dbReference type="ChEBI" id="CHEBI:30616"/>
    </ligand>
</feature>
<keyword evidence="5 8" id="KW-0547">Nucleotide-binding</keyword>
<feature type="binding site" evidence="8">
    <location>
        <position position="256"/>
    </location>
    <ligand>
        <name>Mg(2+)</name>
        <dbReference type="ChEBI" id="CHEBI:18420"/>
    </ligand>
</feature>
<keyword evidence="8" id="KW-0464">Manganese</keyword>
<dbReference type="InterPro" id="IPR003846">
    <property type="entry name" value="SelO"/>
</dbReference>
<comment type="similarity">
    <text evidence="1 8">Belongs to the SELO family.</text>
</comment>
<evidence type="ECO:0000256" key="3">
    <source>
        <dbReference type="ARBA" id="ARBA00022695"/>
    </source>
</evidence>
<dbReference type="AlphaFoldDB" id="A0A212QLL4"/>
<keyword evidence="10" id="KW-1185">Reference proteome</keyword>
<dbReference type="Pfam" id="PF02696">
    <property type="entry name" value="SelO"/>
    <property type="match status" value="1"/>
</dbReference>
<evidence type="ECO:0000256" key="5">
    <source>
        <dbReference type="ARBA" id="ARBA00022741"/>
    </source>
</evidence>
<keyword evidence="3 8" id="KW-0548">Nucleotidyltransferase</keyword>
<evidence type="ECO:0000256" key="7">
    <source>
        <dbReference type="ARBA" id="ARBA00022842"/>
    </source>
</evidence>
<evidence type="ECO:0000256" key="1">
    <source>
        <dbReference type="ARBA" id="ARBA00009747"/>
    </source>
</evidence>
<feature type="binding site" evidence="8">
    <location>
        <position position="124"/>
    </location>
    <ligand>
        <name>ATP</name>
        <dbReference type="ChEBI" id="CHEBI:30616"/>
    </ligand>
</feature>
<feature type="active site" description="Proton acceptor" evidence="8">
    <location>
        <position position="255"/>
    </location>
</feature>
<feature type="binding site" evidence="8">
    <location>
        <position position="265"/>
    </location>
    <ligand>
        <name>ATP</name>
        <dbReference type="ChEBI" id="CHEBI:30616"/>
    </ligand>
</feature>
<dbReference type="GO" id="GO:0070733">
    <property type="term" value="F:AMPylase activity"/>
    <property type="evidence" value="ECO:0007669"/>
    <property type="project" value="UniProtKB-EC"/>
</dbReference>
<keyword evidence="2 8" id="KW-0808">Transferase</keyword>
<proteinExistence type="inferred from homology"/>
<feature type="binding site" evidence="8">
    <location>
        <position position="91"/>
    </location>
    <ligand>
        <name>ATP</name>
        <dbReference type="ChEBI" id="CHEBI:30616"/>
    </ligand>
</feature>
<feature type="binding site" evidence="8">
    <location>
        <position position="88"/>
    </location>
    <ligand>
        <name>ATP</name>
        <dbReference type="ChEBI" id="CHEBI:30616"/>
    </ligand>
</feature>
<dbReference type="Proteomes" id="UP000198418">
    <property type="component" value="Unassembled WGS sequence"/>
</dbReference>
<keyword evidence="7 8" id="KW-0460">Magnesium</keyword>
<feature type="binding site" evidence="8">
    <location>
        <position position="90"/>
    </location>
    <ligand>
        <name>ATP</name>
        <dbReference type="ChEBI" id="CHEBI:30616"/>
    </ligand>
</feature>
<comment type="catalytic activity">
    <reaction evidence="8">
        <text>L-seryl-[protein] + ATP = 3-O-(5'-adenylyl)-L-seryl-[protein] + diphosphate</text>
        <dbReference type="Rhea" id="RHEA:58120"/>
        <dbReference type="Rhea" id="RHEA-COMP:9863"/>
        <dbReference type="Rhea" id="RHEA-COMP:15073"/>
        <dbReference type="ChEBI" id="CHEBI:29999"/>
        <dbReference type="ChEBI" id="CHEBI:30616"/>
        <dbReference type="ChEBI" id="CHEBI:33019"/>
        <dbReference type="ChEBI" id="CHEBI:142516"/>
        <dbReference type="EC" id="2.7.7.108"/>
    </reaction>
</comment>
<name>A0A212QLL4_RHOAC</name>
<dbReference type="PANTHER" id="PTHR32057">
    <property type="entry name" value="PROTEIN ADENYLYLTRANSFERASE SELO, MITOCHONDRIAL"/>
    <property type="match status" value="1"/>
</dbReference>
<comment type="catalytic activity">
    <reaction evidence="8">
        <text>L-threonyl-[protein] + ATP = 3-O-(5'-adenylyl)-L-threonyl-[protein] + diphosphate</text>
        <dbReference type="Rhea" id="RHEA:54292"/>
        <dbReference type="Rhea" id="RHEA-COMP:11060"/>
        <dbReference type="Rhea" id="RHEA-COMP:13847"/>
        <dbReference type="ChEBI" id="CHEBI:30013"/>
        <dbReference type="ChEBI" id="CHEBI:30616"/>
        <dbReference type="ChEBI" id="CHEBI:33019"/>
        <dbReference type="ChEBI" id="CHEBI:138113"/>
        <dbReference type="EC" id="2.7.7.108"/>
    </reaction>
</comment>
<keyword evidence="6 8" id="KW-0067">ATP-binding</keyword>
<dbReference type="GO" id="GO:0005524">
    <property type="term" value="F:ATP binding"/>
    <property type="evidence" value="ECO:0007669"/>
    <property type="project" value="UniProtKB-UniRule"/>
</dbReference>
<dbReference type="HAMAP" id="MF_00692">
    <property type="entry name" value="SelO"/>
    <property type="match status" value="1"/>
</dbReference>
<evidence type="ECO:0000313" key="10">
    <source>
        <dbReference type="Proteomes" id="UP000198418"/>
    </source>
</evidence>
<evidence type="ECO:0000256" key="4">
    <source>
        <dbReference type="ARBA" id="ARBA00022723"/>
    </source>
</evidence>
<feature type="binding site" evidence="8">
    <location>
        <position position="181"/>
    </location>
    <ligand>
        <name>ATP</name>
        <dbReference type="ChEBI" id="CHEBI:30616"/>
    </ligand>
</feature>
<evidence type="ECO:0000313" key="9">
    <source>
        <dbReference type="EMBL" id="SNB60293.1"/>
    </source>
</evidence>
<dbReference type="NCBIfam" id="NF000658">
    <property type="entry name" value="PRK00029.1"/>
    <property type="match status" value="1"/>
</dbReference>
<dbReference type="EMBL" id="FYDG01000001">
    <property type="protein sequence ID" value="SNB60293.1"/>
    <property type="molecule type" value="Genomic_DNA"/>
</dbReference>
<feature type="binding site" evidence="8">
    <location>
        <position position="265"/>
    </location>
    <ligand>
        <name>Mg(2+)</name>
        <dbReference type="ChEBI" id="CHEBI:18420"/>
    </ligand>
</feature>
<gene>
    <name evidence="8" type="primary">ydiU</name>
    <name evidence="8" type="synonym">selO</name>
    <name evidence="9" type="ORF">SAMN06265338_101780</name>
</gene>
<feature type="binding site" evidence="8">
    <location>
        <position position="123"/>
    </location>
    <ligand>
        <name>ATP</name>
        <dbReference type="ChEBI" id="CHEBI:30616"/>
    </ligand>
</feature>
<comment type="cofactor">
    <cofactor evidence="8">
        <name>Mg(2+)</name>
        <dbReference type="ChEBI" id="CHEBI:18420"/>
    </cofactor>
    <cofactor evidence="8">
        <name>Mn(2+)</name>
        <dbReference type="ChEBI" id="CHEBI:29035"/>
    </cofactor>
</comment>
<comment type="catalytic activity">
    <reaction evidence="8">
        <text>L-tyrosyl-[protein] + UTP = O-(5'-uridylyl)-L-tyrosyl-[protein] + diphosphate</text>
        <dbReference type="Rhea" id="RHEA:83887"/>
        <dbReference type="Rhea" id="RHEA-COMP:10136"/>
        <dbReference type="Rhea" id="RHEA-COMP:20238"/>
        <dbReference type="ChEBI" id="CHEBI:33019"/>
        <dbReference type="ChEBI" id="CHEBI:46398"/>
        <dbReference type="ChEBI" id="CHEBI:46858"/>
        <dbReference type="ChEBI" id="CHEBI:90602"/>
    </reaction>
</comment>
<comment type="function">
    <text evidence="8">Nucleotidyltransferase involved in the post-translational modification of proteins. It can catalyze the addition of adenosine monophosphate (AMP) or uridine monophosphate (UMP) to a protein, resulting in modifications known as AMPylation and UMPylation.</text>
</comment>
<feature type="binding site" evidence="8">
    <location>
        <position position="111"/>
    </location>
    <ligand>
        <name>ATP</name>
        <dbReference type="ChEBI" id="CHEBI:30616"/>
    </ligand>
</feature>
<protein>
    <recommendedName>
        <fullName evidence="8">Protein nucleotidyltransferase YdiU</fullName>
        <ecNumber evidence="8">2.7.7.-</ecNumber>
    </recommendedName>
    <alternativeName>
        <fullName evidence="8">Protein adenylyltransferase YdiU</fullName>
        <ecNumber evidence="8">2.7.7.108</ecNumber>
    </alternativeName>
    <alternativeName>
        <fullName evidence="8">Protein uridylyltransferase YdiU</fullName>
        <ecNumber evidence="8">2.7.7.-</ecNumber>
    </alternativeName>
</protein>
<dbReference type="RefSeq" id="WP_088519213.1">
    <property type="nucleotide sequence ID" value="NZ_FYDG01000001.1"/>
</dbReference>
<accession>A0A212QLL4</accession>
<dbReference type="PANTHER" id="PTHR32057:SF14">
    <property type="entry name" value="PROTEIN ADENYLYLTRANSFERASE SELO, MITOCHONDRIAL"/>
    <property type="match status" value="1"/>
</dbReference>
<dbReference type="EC" id="2.7.7.108" evidence="8"/>
<evidence type="ECO:0000256" key="8">
    <source>
        <dbReference type="HAMAP-Rule" id="MF_00692"/>
    </source>
</evidence>
<dbReference type="GO" id="GO:0030145">
    <property type="term" value="F:manganese ion binding"/>
    <property type="evidence" value="ECO:0007669"/>
    <property type="project" value="UniProtKB-UniRule"/>
</dbReference>
<comment type="catalytic activity">
    <reaction evidence="8">
        <text>L-tyrosyl-[protein] + ATP = O-(5'-adenylyl)-L-tyrosyl-[protein] + diphosphate</text>
        <dbReference type="Rhea" id="RHEA:54288"/>
        <dbReference type="Rhea" id="RHEA-COMP:10136"/>
        <dbReference type="Rhea" id="RHEA-COMP:13846"/>
        <dbReference type="ChEBI" id="CHEBI:30616"/>
        <dbReference type="ChEBI" id="CHEBI:33019"/>
        <dbReference type="ChEBI" id="CHEBI:46858"/>
        <dbReference type="ChEBI" id="CHEBI:83624"/>
        <dbReference type="EC" id="2.7.7.108"/>
    </reaction>
</comment>
<sequence>MGAEIPFRESFYLELPGDFYKPAAPSPAPSPRWVAFNAALARELGMAEDAVAPDLLNLLSGGAPANGRGNIALAYSGHQFGVWNPLMGDGRAAIVGEIAAPDGRVYDIHLKGSGPTPFARRGDGRATLSAMLREYIVSEAMAGLGIPTTRSLAVVATGAPVFRDGARPGAVLTRVARSHIRVGTFQYAAGRDGAEDQGPIRVRALADAAIRRHDPELAQAENPYLAFYRAVVARQARLIAQWMLVGFIHGVMNSDNMAVSGETIDFGPCAFMDSFNMRQVYSSIDAAGRYAYNRQPSIAQWNLARLAETLLPLFDADAARALRLAQEALETFQPLYAEALGMGLERKLGLRAGAPDNEDIFALLWKALGASKADFTNFFLHLTGIAEGKAEADGLAPDEETKAFLAAWRAALDKNDRDAALAAMRAANPKIIARNHRVEEALAAANEDEMAPFERLCAALKHPFDLAPEHADLQTPPRPEQVVHETFCGT</sequence>
<dbReference type="EC" id="2.7.7.-" evidence="8"/>
<organism evidence="9 10">
    <name type="scientific">Rhodoblastus acidophilus</name>
    <name type="common">Rhodopseudomonas acidophila</name>
    <dbReference type="NCBI Taxonomy" id="1074"/>
    <lineage>
        <taxon>Bacteria</taxon>
        <taxon>Pseudomonadati</taxon>
        <taxon>Pseudomonadota</taxon>
        <taxon>Alphaproteobacteria</taxon>
        <taxon>Hyphomicrobiales</taxon>
        <taxon>Rhodoblastaceae</taxon>
        <taxon>Rhodoblastus</taxon>
    </lineage>
</organism>
<keyword evidence="4 8" id="KW-0479">Metal-binding</keyword>
<reference evidence="10" key="1">
    <citation type="submission" date="2017-06" db="EMBL/GenBank/DDBJ databases">
        <authorList>
            <person name="Varghese N."/>
            <person name="Submissions S."/>
        </authorList>
    </citation>
    <scope>NUCLEOTIDE SEQUENCE [LARGE SCALE GENOMIC DNA]</scope>
    <source>
        <strain evidence="10">DSM 137</strain>
    </source>
</reference>
<evidence type="ECO:0000256" key="6">
    <source>
        <dbReference type="ARBA" id="ARBA00022840"/>
    </source>
</evidence>